<sequence length="233" mass="26656">MLERSYAFAQWAVDNDDLANYLGYVEVALFNIVSHHAFEEEEIFPFMVKTAGNDIWSRNVAEHHIFSEALDATWLYVRHCRAALTPAAWPPTPVPEPNDAIKSIDMTRYSADLDMSKPFDPAGFRRHIDGFMPSLIEHLRDEIDTLAPDLIEPMGQQADDELKKIVQSHLRGYDPKWFLCSAFTAAPMSTIKQLMALPFLVRRILVPFVFGPKYIGFWRYSAYPENLSWAATA</sequence>
<evidence type="ECO:0000313" key="2">
    <source>
        <dbReference type="Proteomes" id="UP000279259"/>
    </source>
</evidence>
<keyword evidence="2" id="KW-1185">Reference proteome</keyword>
<dbReference type="Proteomes" id="UP000279259">
    <property type="component" value="Unassembled WGS sequence"/>
</dbReference>
<evidence type="ECO:0000313" key="1">
    <source>
        <dbReference type="EMBL" id="RSH93904.1"/>
    </source>
</evidence>
<proteinExistence type="predicted"/>
<protein>
    <recommendedName>
        <fullName evidence="3">Hemerythrin-like domain-containing protein</fullName>
    </recommendedName>
</protein>
<reference evidence="1 2" key="1">
    <citation type="submission" date="2018-11" db="EMBL/GenBank/DDBJ databases">
        <title>Genome sequence of Saitozyma podzolica DSM 27192.</title>
        <authorList>
            <person name="Aliyu H."/>
            <person name="Gorte O."/>
            <person name="Ochsenreither K."/>
        </authorList>
    </citation>
    <scope>NUCLEOTIDE SEQUENCE [LARGE SCALE GENOMIC DNA]</scope>
    <source>
        <strain evidence="1 2">DSM 27192</strain>
    </source>
</reference>
<organism evidence="1 2">
    <name type="scientific">Saitozyma podzolica</name>
    <dbReference type="NCBI Taxonomy" id="1890683"/>
    <lineage>
        <taxon>Eukaryota</taxon>
        <taxon>Fungi</taxon>
        <taxon>Dikarya</taxon>
        <taxon>Basidiomycota</taxon>
        <taxon>Agaricomycotina</taxon>
        <taxon>Tremellomycetes</taxon>
        <taxon>Tremellales</taxon>
        <taxon>Trimorphomycetaceae</taxon>
        <taxon>Saitozyma</taxon>
    </lineage>
</organism>
<comment type="caution">
    <text evidence="1">The sequence shown here is derived from an EMBL/GenBank/DDBJ whole genome shotgun (WGS) entry which is preliminary data.</text>
</comment>
<dbReference type="EMBL" id="RSCD01000003">
    <property type="protein sequence ID" value="RSH93904.1"/>
    <property type="molecule type" value="Genomic_DNA"/>
</dbReference>
<dbReference type="OrthoDB" id="58416at2759"/>
<dbReference type="AlphaFoldDB" id="A0A427YS03"/>
<gene>
    <name evidence="1" type="ORF">EHS25_006556</name>
</gene>
<evidence type="ECO:0008006" key="3">
    <source>
        <dbReference type="Google" id="ProtNLM"/>
    </source>
</evidence>
<name>A0A427YS03_9TREE</name>
<dbReference type="STRING" id="1890683.A0A427YS03"/>
<accession>A0A427YS03</accession>